<evidence type="ECO:0000256" key="7">
    <source>
        <dbReference type="SAM" id="Phobius"/>
    </source>
</evidence>
<evidence type="ECO:0000256" key="6">
    <source>
        <dbReference type="ARBA" id="ARBA00023136"/>
    </source>
</evidence>
<dbReference type="PANTHER" id="PTHR12640">
    <property type="entry name" value="RIBOPHORIN II"/>
    <property type="match status" value="1"/>
</dbReference>
<dbReference type="InterPro" id="IPR056790">
    <property type="entry name" value="Ribophorin_II_C"/>
</dbReference>
<keyword evidence="3" id="KW-0732">Signal</keyword>
<dbReference type="PANTHER" id="PTHR12640:SF0">
    <property type="entry name" value="DOLICHYL-DIPHOSPHOOLIGOSACCHARIDE--PROTEIN GLYCOSYLTRANSFERASE SUBUNIT 2"/>
    <property type="match status" value="1"/>
</dbReference>
<feature type="transmembrane region" description="Helical" evidence="7">
    <location>
        <begin position="99"/>
        <end position="118"/>
    </location>
</feature>
<evidence type="ECO:0000256" key="3">
    <source>
        <dbReference type="ARBA" id="ARBA00022729"/>
    </source>
</evidence>
<keyword evidence="10" id="KW-1185">Reference proteome</keyword>
<gene>
    <name evidence="9" type="ORF">PAPYR_7424</name>
</gene>
<protein>
    <submittedName>
        <fullName evidence="9">Oligosaccharyltransferase complex subunit delta (Ribophorin II)</fullName>
    </submittedName>
</protein>
<evidence type="ECO:0000256" key="4">
    <source>
        <dbReference type="ARBA" id="ARBA00022824"/>
    </source>
</evidence>
<keyword evidence="6 7" id="KW-0472">Membrane</keyword>
<organism evidence="9 10">
    <name type="scientific">Paratrimastix pyriformis</name>
    <dbReference type="NCBI Taxonomy" id="342808"/>
    <lineage>
        <taxon>Eukaryota</taxon>
        <taxon>Metamonada</taxon>
        <taxon>Preaxostyla</taxon>
        <taxon>Paratrimastigidae</taxon>
        <taxon>Paratrimastix</taxon>
    </lineage>
</organism>
<reference evidence="9" key="1">
    <citation type="journal article" date="2022" name="bioRxiv">
        <title>Genomics of Preaxostyla Flagellates Illuminates Evolutionary Transitions and the Path Towards Mitochondrial Loss.</title>
        <authorList>
            <person name="Novak L.V.F."/>
            <person name="Treitli S.C."/>
            <person name="Pyrih J."/>
            <person name="Halakuc P."/>
            <person name="Pipaliya S.V."/>
            <person name="Vacek V."/>
            <person name="Brzon O."/>
            <person name="Soukal P."/>
            <person name="Eme L."/>
            <person name="Dacks J.B."/>
            <person name="Karnkowska A."/>
            <person name="Elias M."/>
            <person name="Hampl V."/>
        </authorList>
    </citation>
    <scope>NUCLEOTIDE SEQUENCE</scope>
    <source>
        <strain evidence="9">RCP-MX</strain>
    </source>
</reference>
<feature type="domain" description="Ribophorin II C-terminal" evidence="8">
    <location>
        <begin position="51"/>
        <end position="147"/>
    </location>
</feature>
<feature type="transmembrane region" description="Helical" evidence="7">
    <location>
        <begin position="124"/>
        <end position="145"/>
    </location>
</feature>
<evidence type="ECO:0000313" key="9">
    <source>
        <dbReference type="EMBL" id="KAJ4457135.1"/>
    </source>
</evidence>
<keyword evidence="5 7" id="KW-1133">Transmembrane helix</keyword>
<evidence type="ECO:0000256" key="2">
    <source>
        <dbReference type="ARBA" id="ARBA00022692"/>
    </source>
</evidence>
<evidence type="ECO:0000259" key="8">
    <source>
        <dbReference type="Pfam" id="PF25147"/>
    </source>
</evidence>
<keyword evidence="4" id="KW-0256">Endoplasmic reticulum</keyword>
<evidence type="ECO:0000256" key="5">
    <source>
        <dbReference type="ARBA" id="ARBA00022989"/>
    </source>
</evidence>
<dbReference type="Pfam" id="PF25147">
    <property type="entry name" value="Ribophorin_II_C"/>
    <property type="match status" value="1"/>
</dbReference>
<comment type="subcellular location">
    <subcellularLocation>
        <location evidence="1">Endoplasmic reticulum membrane</location>
        <topology evidence="1">Multi-pass membrane protein</topology>
    </subcellularLocation>
</comment>
<keyword evidence="2 7" id="KW-0812">Transmembrane</keyword>
<sequence length="155" mass="17018">MTGLAQPDPSKKIKDCVVDLTRVLALFPLLPLMPIVLSKAAALLPEIKHIFRTPDPRPPVMISYGFAAGILVPFAIFALTVIFLLLANLPRTFMGMMKFAGFLTCLSAMMLTIVAYWFSKILLFPTLGILGALLIPAMVIGKLYLDDRSKASHQE</sequence>
<comment type="caution">
    <text evidence="9">The sequence shown here is derived from an EMBL/GenBank/DDBJ whole genome shotgun (WGS) entry which is preliminary data.</text>
</comment>
<feature type="transmembrane region" description="Helical" evidence="7">
    <location>
        <begin position="62"/>
        <end position="87"/>
    </location>
</feature>
<evidence type="ECO:0000256" key="1">
    <source>
        <dbReference type="ARBA" id="ARBA00004477"/>
    </source>
</evidence>
<evidence type="ECO:0000313" key="10">
    <source>
        <dbReference type="Proteomes" id="UP001141327"/>
    </source>
</evidence>
<feature type="transmembrane region" description="Helical" evidence="7">
    <location>
        <begin position="20"/>
        <end position="42"/>
    </location>
</feature>
<dbReference type="Proteomes" id="UP001141327">
    <property type="component" value="Unassembled WGS sequence"/>
</dbReference>
<accession>A0ABQ8UCX4</accession>
<name>A0ABQ8UCX4_9EUKA</name>
<dbReference type="InterPro" id="IPR008814">
    <property type="entry name" value="Swp1"/>
</dbReference>
<dbReference type="EMBL" id="JAPMOS010000053">
    <property type="protein sequence ID" value="KAJ4457135.1"/>
    <property type="molecule type" value="Genomic_DNA"/>
</dbReference>
<proteinExistence type="predicted"/>